<dbReference type="SUPFAM" id="SSF46785">
    <property type="entry name" value="Winged helix' DNA-binding domain"/>
    <property type="match status" value="1"/>
</dbReference>
<dbReference type="Gene3D" id="3.30.420.40">
    <property type="match status" value="2"/>
</dbReference>
<dbReference type="Gene3D" id="1.10.10.10">
    <property type="entry name" value="Winged helix-like DNA-binding domain superfamily/Winged helix DNA-binding domain"/>
    <property type="match status" value="1"/>
</dbReference>
<dbReference type="SUPFAM" id="SSF53067">
    <property type="entry name" value="Actin-like ATPase domain"/>
    <property type="match status" value="1"/>
</dbReference>
<sequence>MRITTPRWTPGNGATRAVALEVLLHGPLSRSEVARRLGLSPGSLTRLSAPLLESGLLVEVGEQADGKVGRPSQLLDVVPASKRFIGMKLMADEVLGVTTDLRANVIATGSRRLKGRDPASVVAVIAELVTSLRHGMPDVTALGIGVGGLIEEHGFVRRAPFLEWNDVSLGTMVEAETGIPAIVENDLIAFTEYEHWFGAGRGLDRFAVLTLGAGIGYGLVIHDEIVRNDEFGIGLVGHWPLDPFGPVCSEGHRGCAKAVLTDTAIAAAVSQALGKQVSYQAALNLAASGEAAARRVVDDAGKGLGKLLAAVANLTMPETVVLGGEGVRLAEIAADAVAAGLRADRDPRTKPIPLTIRSGDNVEWCRGAAVVAIQTFVLGHRSDEN</sequence>
<name>A0A933L6W0_9HYPH</name>
<dbReference type="Proteomes" id="UP000782610">
    <property type="component" value="Unassembled WGS sequence"/>
</dbReference>
<dbReference type="EMBL" id="JACRAF010000069">
    <property type="protein sequence ID" value="MBI4924195.1"/>
    <property type="molecule type" value="Genomic_DNA"/>
</dbReference>
<evidence type="ECO:0000313" key="3">
    <source>
        <dbReference type="Proteomes" id="UP000782610"/>
    </source>
</evidence>
<protein>
    <submittedName>
        <fullName evidence="2">ROK family transcriptional regulator</fullName>
    </submittedName>
</protein>
<evidence type="ECO:0000313" key="2">
    <source>
        <dbReference type="EMBL" id="MBI4924195.1"/>
    </source>
</evidence>
<gene>
    <name evidence="2" type="ORF">HY834_20865</name>
</gene>
<organism evidence="2 3">
    <name type="scientific">Devosia nanyangense</name>
    <dbReference type="NCBI Taxonomy" id="1228055"/>
    <lineage>
        <taxon>Bacteria</taxon>
        <taxon>Pseudomonadati</taxon>
        <taxon>Pseudomonadota</taxon>
        <taxon>Alphaproteobacteria</taxon>
        <taxon>Hyphomicrobiales</taxon>
        <taxon>Devosiaceae</taxon>
        <taxon>Devosia</taxon>
    </lineage>
</organism>
<dbReference type="PANTHER" id="PTHR18964:SF149">
    <property type="entry name" value="BIFUNCTIONAL UDP-N-ACETYLGLUCOSAMINE 2-EPIMERASE_N-ACETYLMANNOSAMINE KINASE"/>
    <property type="match status" value="1"/>
</dbReference>
<dbReference type="InterPro" id="IPR036390">
    <property type="entry name" value="WH_DNA-bd_sf"/>
</dbReference>
<dbReference type="Pfam" id="PF00480">
    <property type="entry name" value="ROK"/>
    <property type="match status" value="1"/>
</dbReference>
<dbReference type="CDD" id="cd24073">
    <property type="entry name" value="ASKHA_ATPase_ROK_CYANR"/>
    <property type="match status" value="1"/>
</dbReference>
<comment type="caution">
    <text evidence="2">The sequence shown here is derived from an EMBL/GenBank/DDBJ whole genome shotgun (WGS) entry which is preliminary data.</text>
</comment>
<comment type="similarity">
    <text evidence="1">Belongs to the ROK (NagC/XylR) family.</text>
</comment>
<dbReference type="PANTHER" id="PTHR18964">
    <property type="entry name" value="ROK (REPRESSOR, ORF, KINASE) FAMILY"/>
    <property type="match status" value="1"/>
</dbReference>
<evidence type="ECO:0000256" key="1">
    <source>
        <dbReference type="ARBA" id="ARBA00006479"/>
    </source>
</evidence>
<proteinExistence type="inferred from homology"/>
<accession>A0A933L6W0</accession>
<dbReference type="AlphaFoldDB" id="A0A933L6W0"/>
<dbReference type="InterPro" id="IPR036388">
    <property type="entry name" value="WH-like_DNA-bd_sf"/>
</dbReference>
<dbReference type="InterPro" id="IPR000600">
    <property type="entry name" value="ROK"/>
</dbReference>
<dbReference type="InterPro" id="IPR043129">
    <property type="entry name" value="ATPase_NBD"/>
</dbReference>
<reference evidence="2" key="1">
    <citation type="submission" date="2020-07" db="EMBL/GenBank/DDBJ databases">
        <title>Huge and variable diversity of episymbiotic CPR bacteria and DPANN archaea in groundwater ecosystems.</title>
        <authorList>
            <person name="He C.Y."/>
            <person name="Keren R."/>
            <person name="Whittaker M."/>
            <person name="Farag I.F."/>
            <person name="Doudna J."/>
            <person name="Cate J.H.D."/>
            <person name="Banfield J.F."/>
        </authorList>
    </citation>
    <scope>NUCLEOTIDE SEQUENCE</scope>
    <source>
        <strain evidence="2">NC_groundwater_1586_Pr3_B-0.1um_66_15</strain>
    </source>
</reference>